<dbReference type="EMBL" id="QWKH01000025">
    <property type="protein sequence ID" value="NBI34373.1"/>
    <property type="molecule type" value="Genomic_DNA"/>
</dbReference>
<sequence>MAKEERFMVQESEGVINVRQLIVDTETGVNYLLASSSMTSGCGLTVLVDKDGKPLVTPVA</sequence>
<evidence type="ECO:0000313" key="2">
    <source>
        <dbReference type="EMBL" id="NBI34373.1"/>
    </source>
</evidence>
<reference evidence="2" key="1">
    <citation type="submission" date="2018-08" db="EMBL/GenBank/DDBJ databases">
        <title>Murine metabolic-syndrome-specific gut microbial biobank.</title>
        <authorList>
            <person name="Liu C."/>
        </authorList>
    </citation>
    <scope>NUCLEOTIDE SEQUENCE [LARGE SCALE GENOMIC DNA]</scope>
    <source>
        <strain evidence="2">Z82</strain>
    </source>
</reference>
<name>A0A7C9KAX6_9BACT</name>
<evidence type="ECO:0000259" key="1">
    <source>
        <dbReference type="Pfam" id="PF20037"/>
    </source>
</evidence>
<dbReference type="Pfam" id="PF20037">
    <property type="entry name" value="DUF6440"/>
    <property type="match status" value="1"/>
</dbReference>
<accession>A0A7C9KAX6</accession>
<protein>
    <submittedName>
        <fullName evidence="2">Xylan 1,4-beta-xylosidase</fullName>
    </submittedName>
</protein>
<dbReference type="InterPro" id="IPR045515">
    <property type="entry name" value="DUF6440"/>
</dbReference>
<comment type="caution">
    <text evidence="2">The sequence shown here is derived from an EMBL/GenBank/DDBJ whole genome shotgun (WGS) entry which is preliminary data.</text>
</comment>
<feature type="domain" description="DUF6440" evidence="1">
    <location>
        <begin position="6"/>
        <end position="57"/>
    </location>
</feature>
<dbReference type="AlphaFoldDB" id="A0A7C9KAX6"/>
<organism evidence="2">
    <name type="scientific">Muribaculaceae bacterium Z82</name>
    <dbReference type="NCBI Taxonomy" id="2304548"/>
    <lineage>
        <taxon>Bacteria</taxon>
        <taxon>Pseudomonadati</taxon>
        <taxon>Bacteroidota</taxon>
        <taxon>Bacteroidia</taxon>
        <taxon>Bacteroidales</taxon>
        <taxon>Muribaculaceae</taxon>
    </lineage>
</organism>
<proteinExistence type="predicted"/>
<gene>
    <name evidence="2" type="ORF">D1639_04875</name>
</gene>